<evidence type="ECO:0000256" key="4">
    <source>
        <dbReference type="ARBA" id="ARBA00022603"/>
    </source>
</evidence>
<evidence type="ECO:0000313" key="12">
    <source>
        <dbReference type="Proteomes" id="UP000199017"/>
    </source>
</evidence>
<dbReference type="PANTHER" id="PTHR45790:SF3">
    <property type="entry name" value="S-ADENOSYL-L-METHIONINE-DEPENDENT UROPORPHYRINOGEN III METHYLTRANSFERASE, CHLOROPLASTIC"/>
    <property type="match status" value="1"/>
</dbReference>
<dbReference type="InterPro" id="IPR035996">
    <property type="entry name" value="4pyrrol_Methylase_sf"/>
</dbReference>
<dbReference type="AlphaFoldDB" id="A0A1G8CME7"/>
<evidence type="ECO:0000256" key="5">
    <source>
        <dbReference type="ARBA" id="ARBA00022679"/>
    </source>
</evidence>
<dbReference type="FunFam" id="3.30.950.10:FF:000001">
    <property type="entry name" value="Siroheme synthase"/>
    <property type="match status" value="1"/>
</dbReference>
<reference evidence="11 12" key="1">
    <citation type="submission" date="2016-10" db="EMBL/GenBank/DDBJ databases">
        <authorList>
            <person name="de Groot N.N."/>
        </authorList>
    </citation>
    <scope>NUCLEOTIDE SEQUENCE [LARGE SCALE GENOMIC DNA]</scope>
    <source>
        <strain evidence="12">P4B,CCM 7963,CECT 7998,DSM 25260,IBRC-M 10614,KCTC 13821</strain>
    </source>
</reference>
<dbReference type="NCBIfam" id="TIGR01469">
    <property type="entry name" value="cobA_cysG_Cterm"/>
    <property type="match status" value="1"/>
</dbReference>
<dbReference type="InterPro" id="IPR000878">
    <property type="entry name" value="4pyrrol_Mease"/>
</dbReference>
<keyword evidence="4 9" id="KW-0489">Methyltransferase</keyword>
<dbReference type="PANTHER" id="PTHR45790">
    <property type="entry name" value="SIROHEME SYNTHASE-RELATED"/>
    <property type="match status" value="1"/>
</dbReference>
<evidence type="ECO:0000256" key="8">
    <source>
        <dbReference type="ARBA" id="ARBA00079776"/>
    </source>
</evidence>
<dbReference type="EC" id="2.1.1.107" evidence="2"/>
<dbReference type="InterPro" id="IPR014776">
    <property type="entry name" value="4pyrrole_Mease_sub2"/>
</dbReference>
<dbReference type="Gene3D" id="3.40.1010.10">
    <property type="entry name" value="Cobalt-precorrin-4 Transmethylase, Domain 1"/>
    <property type="match status" value="1"/>
</dbReference>
<keyword evidence="7" id="KW-0627">Porphyrin biosynthesis</keyword>
<dbReference type="FunFam" id="3.40.1010.10:FF:000001">
    <property type="entry name" value="Siroheme synthase"/>
    <property type="match status" value="1"/>
</dbReference>
<comment type="similarity">
    <text evidence="1 9">Belongs to the precorrin methyltransferase family.</text>
</comment>
<accession>A0A1G8CME7</accession>
<protein>
    <recommendedName>
        <fullName evidence="3">Uroporphyrinogen-III C-methyltransferase</fullName>
        <ecNumber evidence="2">2.1.1.107</ecNumber>
    </recommendedName>
    <alternativeName>
        <fullName evidence="8">Uroporphyrinogen III methylase</fullName>
    </alternativeName>
</protein>
<evidence type="ECO:0000256" key="3">
    <source>
        <dbReference type="ARBA" id="ARBA00018323"/>
    </source>
</evidence>
<dbReference type="InterPro" id="IPR003043">
    <property type="entry name" value="Uropor_MeTrfase_CS"/>
</dbReference>
<gene>
    <name evidence="11" type="ORF">SAMN05216352_101371</name>
</gene>
<dbReference type="GO" id="GO:0019354">
    <property type="term" value="P:siroheme biosynthetic process"/>
    <property type="evidence" value="ECO:0007669"/>
    <property type="project" value="InterPro"/>
</dbReference>
<sequence length="263" mass="28547">MRKGCVFLTGAGPGDPKLLTLRAVETLRISDVVVYDRLVNQEILLEVKYGAEKIYCGKLPKNHTLRQDQINHILSEKALEGKVVTRLKGGDPFVFGRGGEEAVHLASLDIPFEVIPGITSGIAAPAYAGIPVTHRAFGGTLAIVTGHLPNEQDKEQWRALAKGIDTVVFYMGMNQLESITSRLIDSGQSPDTPAAAIEWGTTSRQRTVTAALTSLPSEARKAEISNPAIIIVGEVVQLRDNMRWFIGEADMASELSAFTHNET</sequence>
<evidence type="ECO:0000256" key="7">
    <source>
        <dbReference type="ARBA" id="ARBA00023244"/>
    </source>
</evidence>
<dbReference type="NCBIfam" id="NF004790">
    <property type="entry name" value="PRK06136.1"/>
    <property type="match status" value="1"/>
</dbReference>
<dbReference type="Pfam" id="PF00590">
    <property type="entry name" value="TP_methylase"/>
    <property type="match status" value="1"/>
</dbReference>
<evidence type="ECO:0000256" key="6">
    <source>
        <dbReference type="ARBA" id="ARBA00022691"/>
    </source>
</evidence>
<dbReference type="Gene3D" id="3.30.950.10">
    <property type="entry name" value="Methyltransferase, Cobalt-precorrin-4 Transmethylase, Domain 2"/>
    <property type="match status" value="1"/>
</dbReference>
<dbReference type="InterPro" id="IPR006366">
    <property type="entry name" value="CobA/CysG_C"/>
</dbReference>
<dbReference type="STRING" id="930129.SAMN05216352_101371"/>
<evidence type="ECO:0000256" key="1">
    <source>
        <dbReference type="ARBA" id="ARBA00005879"/>
    </source>
</evidence>
<evidence type="ECO:0000256" key="2">
    <source>
        <dbReference type="ARBA" id="ARBA00012162"/>
    </source>
</evidence>
<proteinExistence type="inferred from homology"/>
<feature type="domain" description="Tetrapyrrole methylase" evidence="10">
    <location>
        <begin position="8"/>
        <end position="215"/>
    </location>
</feature>
<evidence type="ECO:0000259" key="10">
    <source>
        <dbReference type="Pfam" id="PF00590"/>
    </source>
</evidence>
<dbReference type="CDD" id="cd11642">
    <property type="entry name" value="SUMT"/>
    <property type="match status" value="1"/>
</dbReference>
<name>A0A1G8CME7_9BACI</name>
<dbReference type="OrthoDB" id="9815856at2"/>
<dbReference type="InterPro" id="IPR050161">
    <property type="entry name" value="Siro_Cobalamin_biosynth"/>
</dbReference>
<evidence type="ECO:0000313" key="11">
    <source>
        <dbReference type="EMBL" id="SDH46463.1"/>
    </source>
</evidence>
<dbReference type="GO" id="GO:0004851">
    <property type="term" value="F:uroporphyrin-III C-methyltransferase activity"/>
    <property type="evidence" value="ECO:0007669"/>
    <property type="project" value="UniProtKB-EC"/>
</dbReference>
<dbReference type="SUPFAM" id="SSF53790">
    <property type="entry name" value="Tetrapyrrole methylase"/>
    <property type="match status" value="1"/>
</dbReference>
<evidence type="ECO:0000256" key="9">
    <source>
        <dbReference type="RuleBase" id="RU003960"/>
    </source>
</evidence>
<keyword evidence="12" id="KW-1185">Reference proteome</keyword>
<keyword evidence="6" id="KW-0949">S-adenosyl-L-methionine</keyword>
<dbReference type="RefSeq" id="WP_091580055.1">
    <property type="nucleotide sequence ID" value="NZ_FNDU01000001.1"/>
</dbReference>
<dbReference type="PROSITE" id="PS00840">
    <property type="entry name" value="SUMT_2"/>
    <property type="match status" value="1"/>
</dbReference>
<keyword evidence="5 9" id="KW-0808">Transferase</keyword>
<organism evidence="11 12">
    <name type="scientific">Alteribacillus bidgolensis</name>
    <dbReference type="NCBI Taxonomy" id="930129"/>
    <lineage>
        <taxon>Bacteria</taxon>
        <taxon>Bacillati</taxon>
        <taxon>Bacillota</taxon>
        <taxon>Bacilli</taxon>
        <taxon>Bacillales</taxon>
        <taxon>Bacillaceae</taxon>
        <taxon>Alteribacillus</taxon>
    </lineage>
</organism>
<dbReference type="GO" id="GO:0032259">
    <property type="term" value="P:methylation"/>
    <property type="evidence" value="ECO:0007669"/>
    <property type="project" value="UniProtKB-KW"/>
</dbReference>
<dbReference type="EMBL" id="FNDU01000001">
    <property type="protein sequence ID" value="SDH46463.1"/>
    <property type="molecule type" value="Genomic_DNA"/>
</dbReference>
<dbReference type="InterPro" id="IPR014777">
    <property type="entry name" value="4pyrrole_Mease_sub1"/>
</dbReference>
<dbReference type="Proteomes" id="UP000199017">
    <property type="component" value="Unassembled WGS sequence"/>
</dbReference>